<evidence type="ECO:0000259" key="1">
    <source>
        <dbReference type="Pfam" id="PF09836"/>
    </source>
</evidence>
<evidence type="ECO:0000313" key="2">
    <source>
        <dbReference type="EMBL" id="WAP67057.1"/>
    </source>
</evidence>
<accession>A0ABY7BTP0</accession>
<dbReference type="InterPro" id="IPR018640">
    <property type="entry name" value="DUF2063"/>
</dbReference>
<keyword evidence="2" id="KW-0238">DNA-binding</keyword>
<dbReference type="Gene3D" id="1.10.150.690">
    <property type="entry name" value="DUF2063"/>
    <property type="match status" value="1"/>
</dbReference>
<organism evidence="2 3">
    <name type="scientific">Jiella pelagia</name>
    <dbReference type="NCBI Taxonomy" id="2986949"/>
    <lineage>
        <taxon>Bacteria</taxon>
        <taxon>Pseudomonadati</taxon>
        <taxon>Pseudomonadota</taxon>
        <taxon>Alphaproteobacteria</taxon>
        <taxon>Hyphomicrobiales</taxon>
        <taxon>Aurantimonadaceae</taxon>
        <taxon>Jiella</taxon>
    </lineage>
</organism>
<proteinExistence type="predicted"/>
<reference evidence="2" key="1">
    <citation type="submission" date="2022-12" db="EMBL/GenBank/DDBJ databases">
        <title>Jiella pelagia sp. nov., isolated from phosphonate enriched culture of Northwest Pacific surface seawater.</title>
        <authorList>
            <person name="Shin D.Y."/>
            <person name="Hwang C.Y."/>
        </authorList>
    </citation>
    <scope>NUCLEOTIDE SEQUENCE</scope>
    <source>
        <strain evidence="2">HL-NP1</strain>
    </source>
</reference>
<dbReference type="InterPro" id="IPR044922">
    <property type="entry name" value="DUF2063_N_sf"/>
</dbReference>
<feature type="domain" description="Putative DNA-binding" evidence="1">
    <location>
        <begin position="12"/>
        <end position="101"/>
    </location>
</feature>
<evidence type="ECO:0000313" key="3">
    <source>
        <dbReference type="Proteomes" id="UP001164020"/>
    </source>
</evidence>
<dbReference type="GO" id="GO:0003677">
    <property type="term" value="F:DNA binding"/>
    <property type="evidence" value="ECO:0007669"/>
    <property type="project" value="UniProtKB-KW"/>
</dbReference>
<name>A0ABY7BTP0_9HYPH</name>
<dbReference type="RefSeq" id="WP_268879506.1">
    <property type="nucleotide sequence ID" value="NZ_CP114029.1"/>
</dbReference>
<dbReference type="EMBL" id="CP114029">
    <property type="protein sequence ID" value="WAP67057.1"/>
    <property type="molecule type" value="Genomic_DNA"/>
</dbReference>
<dbReference type="Pfam" id="PF09836">
    <property type="entry name" value="DUF2063"/>
    <property type="match status" value="1"/>
</dbReference>
<protein>
    <submittedName>
        <fullName evidence="2">DNA-binding domain-containing protein</fullName>
    </submittedName>
</protein>
<sequence length="264" mass="28275">MSRVRICRVGESQFAAALLPREAAMPEGLSTRSGRRDAARFAVYRNNVGVGLTRALERRYPVTLRLVGEDFFRAMAREYVALAPPTSPVMLAYGSQFPEFVENFPPAAGIAYLADVARLEDAMASAFHAADEACLAMDALMAIPPDQLGDVRLTAHPAARLVSSPHPVGTIYARHGQDAVSPVTHWCAETVLVTRPHIRCEMQVLPVEEAGFAAALFSDEALGPAAEQAASRGGFDFGRALLRLVSAGAFSAAVNSAEKEARHA</sequence>
<dbReference type="Proteomes" id="UP001164020">
    <property type="component" value="Chromosome"/>
</dbReference>
<gene>
    <name evidence="2" type="ORF">OH818_15680</name>
</gene>
<keyword evidence="3" id="KW-1185">Reference proteome</keyword>